<dbReference type="InterPro" id="IPR011333">
    <property type="entry name" value="SKP1/BTB/POZ_sf"/>
</dbReference>
<evidence type="ECO:0000313" key="4">
    <source>
        <dbReference type="Proteomes" id="UP000504636"/>
    </source>
</evidence>
<dbReference type="RefSeq" id="XP_033573191.1">
    <property type="nucleotide sequence ID" value="XM_033723786.1"/>
</dbReference>
<dbReference type="GeneID" id="54464679"/>
<evidence type="ECO:0000313" key="3">
    <source>
        <dbReference type="EMBL" id="KAF2806227.1"/>
    </source>
</evidence>
<evidence type="ECO:0000313" key="5">
    <source>
        <dbReference type="RefSeq" id="XP_033573191.1"/>
    </source>
</evidence>
<dbReference type="SUPFAM" id="SSF54695">
    <property type="entry name" value="POZ domain"/>
    <property type="match status" value="1"/>
</dbReference>
<feature type="region of interest" description="Disordered" evidence="1">
    <location>
        <begin position="1"/>
        <end position="27"/>
    </location>
</feature>
<feature type="compositionally biased region" description="Pro residues" evidence="1">
    <location>
        <begin position="332"/>
        <end position="341"/>
    </location>
</feature>
<organism evidence="3">
    <name type="scientific">Mytilinidion resinicola</name>
    <dbReference type="NCBI Taxonomy" id="574789"/>
    <lineage>
        <taxon>Eukaryota</taxon>
        <taxon>Fungi</taxon>
        <taxon>Dikarya</taxon>
        <taxon>Ascomycota</taxon>
        <taxon>Pezizomycotina</taxon>
        <taxon>Dothideomycetes</taxon>
        <taxon>Pleosporomycetidae</taxon>
        <taxon>Mytilinidiales</taxon>
        <taxon>Mytilinidiaceae</taxon>
        <taxon>Mytilinidion</taxon>
    </lineage>
</organism>
<evidence type="ECO:0000256" key="1">
    <source>
        <dbReference type="SAM" id="MobiDB-lite"/>
    </source>
</evidence>
<dbReference type="OrthoDB" id="10455867at2759"/>
<feature type="region of interest" description="Disordered" evidence="1">
    <location>
        <begin position="106"/>
        <end position="125"/>
    </location>
</feature>
<protein>
    <recommendedName>
        <fullName evidence="2">BTB domain-containing protein</fullName>
    </recommendedName>
</protein>
<keyword evidence="4" id="KW-1185">Reference proteome</keyword>
<gene>
    <name evidence="3 5" type="ORF">BDZ99DRAFT_501134</name>
</gene>
<feature type="region of interest" description="Disordered" evidence="1">
    <location>
        <begin position="323"/>
        <end position="373"/>
    </location>
</feature>
<accession>A0A6A6YEF2</accession>
<dbReference type="PROSITE" id="PS50097">
    <property type="entry name" value="BTB"/>
    <property type="match status" value="1"/>
</dbReference>
<feature type="domain" description="BTB" evidence="2">
    <location>
        <begin position="37"/>
        <end position="107"/>
    </location>
</feature>
<dbReference type="PANTHER" id="PTHR47843">
    <property type="entry name" value="BTB DOMAIN-CONTAINING PROTEIN-RELATED"/>
    <property type="match status" value="1"/>
</dbReference>
<reference evidence="5" key="3">
    <citation type="submission" date="2025-04" db="UniProtKB">
        <authorList>
            <consortium name="RefSeq"/>
        </authorList>
    </citation>
    <scope>IDENTIFICATION</scope>
    <source>
        <strain evidence="5">CBS 304.34</strain>
    </source>
</reference>
<dbReference type="InterPro" id="IPR000210">
    <property type="entry name" value="BTB/POZ_dom"/>
</dbReference>
<dbReference type="Gene3D" id="3.30.710.10">
    <property type="entry name" value="Potassium Channel Kv1.1, Chain A"/>
    <property type="match status" value="1"/>
</dbReference>
<dbReference type="AlphaFoldDB" id="A0A6A6YEF2"/>
<reference evidence="5" key="2">
    <citation type="submission" date="2020-04" db="EMBL/GenBank/DDBJ databases">
        <authorList>
            <consortium name="NCBI Genome Project"/>
        </authorList>
    </citation>
    <scope>NUCLEOTIDE SEQUENCE</scope>
    <source>
        <strain evidence="5">CBS 304.34</strain>
    </source>
</reference>
<sequence length="373" mass="42943">MPPASQDRPSNAKATMASTLPAPKQKRSQLFDFSDTRTIMIKVGPDGHAFCVHIEPLCLHIEYFNIALNPSFAAKVYKGGMVLKDTTPETFQRVLRWVYADKYEPAPAPLDNGNEDDEKEKDRETKYEKIDTLVEMDSSDQQSDSIASREDHLDVLDMWIHGAIDDYCFAEKYGMPELKLCIMKAWQACALRMYEAKWVPDDSVLLKAYDKLCVQSPLRKHITSWFAYEYNFAVYETALSKFPRSLLEEVIKIISARLLSRFRGEIMAPWENWCDCHEHKNEYERHFCEGEQRREQIIQAAIAREEEDAQMCYEILSQKLPPLLTQPEFHPPEPSPQPHQGPPNDGSHQVSPEQADMPQKNGSRDEDESEVPI</sequence>
<reference evidence="3 5" key="1">
    <citation type="journal article" date="2020" name="Stud. Mycol.">
        <title>101 Dothideomycetes genomes: a test case for predicting lifestyles and emergence of pathogens.</title>
        <authorList>
            <person name="Haridas S."/>
            <person name="Albert R."/>
            <person name="Binder M."/>
            <person name="Bloem J."/>
            <person name="Labutti K."/>
            <person name="Salamov A."/>
            <person name="Andreopoulos B."/>
            <person name="Baker S."/>
            <person name="Barry K."/>
            <person name="Bills G."/>
            <person name="Bluhm B."/>
            <person name="Cannon C."/>
            <person name="Castanera R."/>
            <person name="Culley D."/>
            <person name="Daum C."/>
            <person name="Ezra D."/>
            <person name="Gonzalez J."/>
            <person name="Henrissat B."/>
            <person name="Kuo A."/>
            <person name="Liang C."/>
            <person name="Lipzen A."/>
            <person name="Lutzoni F."/>
            <person name="Magnuson J."/>
            <person name="Mondo S."/>
            <person name="Nolan M."/>
            <person name="Ohm R."/>
            <person name="Pangilinan J."/>
            <person name="Park H.-J."/>
            <person name="Ramirez L."/>
            <person name="Alfaro M."/>
            <person name="Sun H."/>
            <person name="Tritt A."/>
            <person name="Yoshinaga Y."/>
            <person name="Zwiers L.-H."/>
            <person name="Turgeon B."/>
            <person name="Goodwin S."/>
            <person name="Spatafora J."/>
            <person name="Crous P."/>
            <person name="Grigoriev I."/>
        </authorList>
    </citation>
    <scope>NUCLEOTIDE SEQUENCE</scope>
    <source>
        <strain evidence="3 5">CBS 304.34</strain>
    </source>
</reference>
<dbReference type="EMBL" id="MU003707">
    <property type="protein sequence ID" value="KAF2806227.1"/>
    <property type="molecule type" value="Genomic_DNA"/>
</dbReference>
<evidence type="ECO:0000259" key="2">
    <source>
        <dbReference type="PROSITE" id="PS50097"/>
    </source>
</evidence>
<proteinExistence type="predicted"/>
<dbReference type="PANTHER" id="PTHR47843:SF2">
    <property type="entry name" value="BTB DOMAIN-CONTAINING PROTEIN"/>
    <property type="match status" value="1"/>
</dbReference>
<feature type="compositionally biased region" description="Polar residues" evidence="1">
    <location>
        <begin position="7"/>
        <end position="18"/>
    </location>
</feature>
<dbReference type="Proteomes" id="UP000504636">
    <property type="component" value="Unplaced"/>
</dbReference>
<name>A0A6A6YEF2_9PEZI</name>